<accession>A0A6F8XQ75</accession>
<proteinExistence type="predicted"/>
<dbReference type="KEGG" id="pfla:Pflav_023670"/>
<dbReference type="Proteomes" id="UP000502508">
    <property type="component" value="Chromosome"/>
</dbReference>
<sequence>MWSDDHDYRAVARAYVVGVRHHGWEAHGQVASRFDAAVARHAAVAAERGLTLVVGTHGLAPTIWLASRMSLVPTPAEFWADLRFPDILDVDLIAGTVSRRAGWV</sequence>
<keyword evidence="2" id="KW-1185">Reference proteome</keyword>
<name>A0A6F8XQ75_9ACTN</name>
<gene>
    <name evidence="1" type="ORF">Pflav_023670</name>
</gene>
<reference evidence="1 2" key="2">
    <citation type="submission" date="2020-03" db="EMBL/GenBank/DDBJ databases">
        <authorList>
            <person name="Ichikawa N."/>
            <person name="Kimura A."/>
            <person name="Kitahashi Y."/>
            <person name="Uohara A."/>
        </authorList>
    </citation>
    <scope>NUCLEOTIDE SEQUENCE [LARGE SCALE GENOMIC DNA]</scope>
    <source>
        <strain evidence="1 2">NBRC 107702</strain>
    </source>
</reference>
<reference evidence="1 2" key="1">
    <citation type="submission" date="2020-03" db="EMBL/GenBank/DDBJ databases">
        <title>Whole genome shotgun sequence of Phytohabitans flavus NBRC 107702.</title>
        <authorList>
            <person name="Komaki H."/>
            <person name="Tamura T."/>
        </authorList>
    </citation>
    <scope>NUCLEOTIDE SEQUENCE [LARGE SCALE GENOMIC DNA]</scope>
    <source>
        <strain evidence="1 2">NBRC 107702</strain>
    </source>
</reference>
<protein>
    <submittedName>
        <fullName evidence="1">Uncharacterized protein</fullName>
    </submittedName>
</protein>
<evidence type="ECO:0000313" key="2">
    <source>
        <dbReference type="Proteomes" id="UP000502508"/>
    </source>
</evidence>
<dbReference type="AlphaFoldDB" id="A0A6F8XQ75"/>
<dbReference type="RefSeq" id="WP_173036025.1">
    <property type="nucleotide sequence ID" value="NZ_AP022870.1"/>
</dbReference>
<dbReference type="EMBL" id="AP022870">
    <property type="protein sequence ID" value="BCB75957.1"/>
    <property type="molecule type" value="Genomic_DNA"/>
</dbReference>
<evidence type="ECO:0000313" key="1">
    <source>
        <dbReference type="EMBL" id="BCB75957.1"/>
    </source>
</evidence>
<organism evidence="1 2">
    <name type="scientific">Phytohabitans flavus</name>
    <dbReference type="NCBI Taxonomy" id="1076124"/>
    <lineage>
        <taxon>Bacteria</taxon>
        <taxon>Bacillati</taxon>
        <taxon>Actinomycetota</taxon>
        <taxon>Actinomycetes</taxon>
        <taxon>Micromonosporales</taxon>
        <taxon>Micromonosporaceae</taxon>
    </lineage>
</organism>